<protein>
    <submittedName>
        <fullName evidence="1">Predicted protein</fullName>
    </submittedName>
</protein>
<dbReference type="KEGG" id="mpp:MICPUCDRAFT_54406"/>
<dbReference type="EMBL" id="GG663751">
    <property type="protein sequence ID" value="EEH51483.1"/>
    <property type="molecule type" value="Genomic_DNA"/>
</dbReference>
<gene>
    <name evidence="1" type="ORF">MICPUCDRAFT_54406</name>
</gene>
<dbReference type="Proteomes" id="UP000001876">
    <property type="component" value="Unassembled WGS sequence"/>
</dbReference>
<accession>C1N988</accession>
<proteinExistence type="predicted"/>
<dbReference type="RefSeq" id="XP_003064578.1">
    <property type="nucleotide sequence ID" value="XM_003064532.1"/>
</dbReference>
<evidence type="ECO:0000313" key="1">
    <source>
        <dbReference type="EMBL" id="EEH51483.1"/>
    </source>
</evidence>
<keyword evidence="2" id="KW-1185">Reference proteome</keyword>
<name>C1N988_MICPC</name>
<evidence type="ECO:0000313" key="2">
    <source>
        <dbReference type="Proteomes" id="UP000001876"/>
    </source>
</evidence>
<organism evidence="2">
    <name type="scientific">Micromonas pusilla (strain CCMP1545)</name>
    <name type="common">Picoplanktonic green alga</name>
    <dbReference type="NCBI Taxonomy" id="564608"/>
    <lineage>
        <taxon>Eukaryota</taxon>
        <taxon>Viridiplantae</taxon>
        <taxon>Chlorophyta</taxon>
        <taxon>Mamiellophyceae</taxon>
        <taxon>Mamiellales</taxon>
        <taxon>Mamiellaceae</taxon>
        <taxon>Micromonas</taxon>
    </lineage>
</organism>
<dbReference type="GeneID" id="9690019"/>
<dbReference type="AlphaFoldDB" id="C1N988"/>
<reference evidence="1 2" key="1">
    <citation type="journal article" date="2009" name="Science">
        <title>Green evolution and dynamic adaptations revealed by genomes of the marine picoeukaryotes Micromonas.</title>
        <authorList>
            <person name="Worden A.Z."/>
            <person name="Lee J.H."/>
            <person name="Mock T."/>
            <person name="Rouze P."/>
            <person name="Simmons M.P."/>
            <person name="Aerts A.L."/>
            <person name="Allen A.E."/>
            <person name="Cuvelier M.L."/>
            <person name="Derelle E."/>
            <person name="Everett M.V."/>
            <person name="Foulon E."/>
            <person name="Grimwood J."/>
            <person name="Gundlach H."/>
            <person name="Henrissat B."/>
            <person name="Napoli C."/>
            <person name="McDonald S.M."/>
            <person name="Parker M.S."/>
            <person name="Rombauts S."/>
            <person name="Salamov A."/>
            <person name="Von Dassow P."/>
            <person name="Badger J.H."/>
            <person name="Coutinho P.M."/>
            <person name="Demir E."/>
            <person name="Dubchak I."/>
            <person name="Gentemann C."/>
            <person name="Eikrem W."/>
            <person name="Gready J.E."/>
            <person name="John U."/>
            <person name="Lanier W."/>
            <person name="Lindquist E.A."/>
            <person name="Lucas S."/>
            <person name="Mayer K.F."/>
            <person name="Moreau H."/>
            <person name="Not F."/>
            <person name="Otillar R."/>
            <person name="Panaud O."/>
            <person name="Pangilinan J."/>
            <person name="Paulsen I."/>
            <person name="Piegu B."/>
            <person name="Poliakov A."/>
            <person name="Robbens S."/>
            <person name="Schmutz J."/>
            <person name="Toulza E."/>
            <person name="Wyss T."/>
            <person name="Zelensky A."/>
            <person name="Zhou K."/>
            <person name="Armbrust E.V."/>
            <person name="Bhattacharya D."/>
            <person name="Goodenough U.W."/>
            <person name="Van de Peer Y."/>
            <person name="Grigoriev I.V."/>
        </authorList>
    </citation>
    <scope>NUCLEOTIDE SEQUENCE [LARGE SCALE GENOMIC DNA]</scope>
    <source>
        <strain evidence="1 2">CCMP1545</strain>
    </source>
</reference>
<sequence length="136" mass="13585">MSRLTRHLAALALDRGHRVVVLRFAAVWNARAGCAIAASRMLASASEGARARGDVDAAAALTKLSAGARRGGGGGGRERDAGVPLDEIPGVLCAATLRSLPAAGSAGCATCARCAATHWGGEGKAVACAFCDASLR</sequence>